<organism evidence="5 6">
    <name type="scientific">Stomoxys calcitrans</name>
    <name type="common">Stable fly</name>
    <name type="synonym">Conops calcitrans</name>
    <dbReference type="NCBI Taxonomy" id="35570"/>
    <lineage>
        <taxon>Eukaryota</taxon>
        <taxon>Metazoa</taxon>
        <taxon>Ecdysozoa</taxon>
        <taxon>Arthropoda</taxon>
        <taxon>Hexapoda</taxon>
        <taxon>Insecta</taxon>
        <taxon>Pterygota</taxon>
        <taxon>Neoptera</taxon>
        <taxon>Endopterygota</taxon>
        <taxon>Diptera</taxon>
        <taxon>Brachycera</taxon>
        <taxon>Muscomorpha</taxon>
        <taxon>Muscoidea</taxon>
        <taxon>Muscidae</taxon>
        <taxon>Stomoxys</taxon>
    </lineage>
</organism>
<dbReference type="EnsemblMetazoa" id="SCAU000096-RA">
    <property type="protein sequence ID" value="SCAU000096-PA"/>
    <property type="gene ID" value="SCAU000096"/>
</dbReference>
<dbReference type="GO" id="GO:0007623">
    <property type="term" value="P:circadian rhythm"/>
    <property type="evidence" value="ECO:0007669"/>
    <property type="project" value="UniProtKB-ARBA"/>
</dbReference>
<name>A0A1I8NLP1_STOCA</name>
<comment type="similarity">
    <text evidence="3">Belongs to the TO family.</text>
</comment>
<keyword evidence="6" id="KW-1185">Reference proteome</keyword>
<dbReference type="Pfam" id="PF06585">
    <property type="entry name" value="JHBP"/>
    <property type="match status" value="1"/>
</dbReference>
<evidence type="ECO:0000256" key="1">
    <source>
        <dbReference type="ARBA" id="ARBA00022729"/>
    </source>
</evidence>
<dbReference type="InterPro" id="IPR010562">
    <property type="entry name" value="Haemolymph_juvenile_hormone-bd"/>
</dbReference>
<evidence type="ECO:0000313" key="6">
    <source>
        <dbReference type="Proteomes" id="UP000095300"/>
    </source>
</evidence>
<dbReference type="GO" id="GO:0005615">
    <property type="term" value="C:extracellular space"/>
    <property type="evidence" value="ECO:0007669"/>
    <property type="project" value="TreeGrafter"/>
</dbReference>
<dbReference type="OrthoDB" id="8175281at2759"/>
<keyword evidence="1 4" id="KW-0732">Signal</keyword>
<gene>
    <name evidence="5" type="primary">106087931</name>
</gene>
<keyword evidence="2" id="KW-0090">Biological rhythms</keyword>
<sequence>MELLRLLQFNTFILLHLLIFIQSSMCFEYFKEKPSYIETCKINQPGFTKCSTRSIQAFLVEIFNGKVPEVNAVVGQLEPMKLDKINFKQDDNEAATIRATLSDLMVTGLSKIQVKESRVSKKNSGWLTKLFFPNFKIEGQYKMDGRILLLPLNGEGHMFIEIDSMNITMRTKTHVIEKDGFLFNNVTDVQVEVDAKKMSSQFDNLFGGHNKEIERSTNESFNKNWRDFFEALRPLITETVANIMFQLIPKIFLMYPATFFIEDLPMPQKP</sequence>
<dbReference type="Proteomes" id="UP000095300">
    <property type="component" value="Unassembled WGS sequence"/>
</dbReference>
<reference evidence="5" key="1">
    <citation type="submission" date="2020-05" db="UniProtKB">
        <authorList>
            <consortium name="EnsemblMetazoa"/>
        </authorList>
    </citation>
    <scope>IDENTIFICATION</scope>
    <source>
        <strain evidence="5">USDA</strain>
    </source>
</reference>
<evidence type="ECO:0000256" key="2">
    <source>
        <dbReference type="ARBA" id="ARBA00023108"/>
    </source>
</evidence>
<feature type="chain" id="PRO_5009325148" description="Hemolymph juvenile hormone binding protein" evidence="4">
    <location>
        <begin position="27"/>
        <end position="270"/>
    </location>
</feature>
<dbReference type="FunFam" id="3.15.10.30:FF:000001">
    <property type="entry name" value="Takeout-like protein 1"/>
    <property type="match status" value="1"/>
</dbReference>
<dbReference type="SMART" id="SM00700">
    <property type="entry name" value="JHBP"/>
    <property type="match status" value="1"/>
</dbReference>
<evidence type="ECO:0000256" key="4">
    <source>
        <dbReference type="SAM" id="SignalP"/>
    </source>
</evidence>
<protein>
    <recommendedName>
        <fullName evidence="7">Hemolymph juvenile hormone binding protein</fullName>
    </recommendedName>
</protein>
<dbReference type="STRING" id="35570.A0A1I8NLP1"/>
<evidence type="ECO:0008006" key="7">
    <source>
        <dbReference type="Google" id="ProtNLM"/>
    </source>
</evidence>
<dbReference type="VEuPathDB" id="VectorBase:SCAU000096"/>
<evidence type="ECO:0000256" key="3">
    <source>
        <dbReference type="ARBA" id="ARBA00060902"/>
    </source>
</evidence>
<proteinExistence type="inferred from homology"/>
<dbReference type="AlphaFoldDB" id="A0A1I8NLP1"/>
<feature type="signal peptide" evidence="4">
    <location>
        <begin position="1"/>
        <end position="26"/>
    </location>
</feature>
<dbReference type="Gene3D" id="3.15.10.30">
    <property type="entry name" value="Haemolymph juvenile hormone binding protein"/>
    <property type="match status" value="1"/>
</dbReference>
<accession>A0A1I8NLP1</accession>
<evidence type="ECO:0000313" key="5">
    <source>
        <dbReference type="EnsemblMetazoa" id="SCAU000096-PA"/>
    </source>
</evidence>
<dbReference type="InterPro" id="IPR038606">
    <property type="entry name" value="To_sf"/>
</dbReference>
<dbReference type="PANTHER" id="PTHR11008:SF25">
    <property type="entry name" value="IP09473P-RELATED"/>
    <property type="match status" value="1"/>
</dbReference>
<dbReference type="KEGG" id="scac:106087931"/>
<dbReference type="PANTHER" id="PTHR11008">
    <property type="entry name" value="PROTEIN TAKEOUT-LIKE PROTEIN"/>
    <property type="match status" value="1"/>
</dbReference>